<dbReference type="EC" id="3.2.1.15" evidence="2"/>
<evidence type="ECO:0000313" key="11">
    <source>
        <dbReference type="EMBL" id="KAK7046057.1"/>
    </source>
</evidence>
<dbReference type="GO" id="GO:0071555">
    <property type="term" value="P:cell wall organization"/>
    <property type="evidence" value="ECO:0007669"/>
    <property type="project" value="UniProtKB-KW"/>
</dbReference>
<evidence type="ECO:0000256" key="6">
    <source>
        <dbReference type="ARBA" id="ARBA00023157"/>
    </source>
</evidence>
<evidence type="ECO:0000256" key="10">
    <source>
        <dbReference type="RuleBase" id="RU361169"/>
    </source>
</evidence>
<dbReference type="InterPro" id="IPR012334">
    <property type="entry name" value="Pectin_lyas_fold"/>
</dbReference>
<dbReference type="SMART" id="SM00710">
    <property type="entry name" value="PbH1"/>
    <property type="match status" value="3"/>
</dbReference>
<dbReference type="Pfam" id="PF00295">
    <property type="entry name" value="Glyco_hydro_28"/>
    <property type="match status" value="2"/>
</dbReference>
<dbReference type="InterPro" id="IPR006626">
    <property type="entry name" value="PbH1"/>
</dbReference>
<keyword evidence="4" id="KW-0677">Repeat</keyword>
<name>A0AAW0D0P9_9AGAR</name>
<dbReference type="PANTHER" id="PTHR31884:SF1">
    <property type="entry name" value="POLYGALACTURONASE"/>
    <property type="match status" value="1"/>
</dbReference>
<evidence type="ECO:0000313" key="12">
    <source>
        <dbReference type="Proteomes" id="UP001383192"/>
    </source>
</evidence>
<comment type="caution">
    <text evidence="11">The sequence shown here is derived from an EMBL/GenBank/DDBJ whole genome shotgun (WGS) entry which is preliminary data.</text>
</comment>
<dbReference type="PANTHER" id="PTHR31884">
    <property type="entry name" value="POLYGALACTURONASE"/>
    <property type="match status" value="1"/>
</dbReference>
<comment type="catalytic activity">
    <reaction evidence="9">
        <text>(1,4-alpha-D-galacturonosyl)n+m + H2O = (1,4-alpha-D-galacturonosyl)n + (1,4-alpha-D-galacturonosyl)m.</text>
        <dbReference type="EC" id="3.2.1.15"/>
    </reaction>
</comment>
<evidence type="ECO:0000256" key="2">
    <source>
        <dbReference type="ARBA" id="ARBA00012736"/>
    </source>
</evidence>
<dbReference type="GO" id="GO:0005576">
    <property type="term" value="C:extracellular region"/>
    <property type="evidence" value="ECO:0007669"/>
    <property type="project" value="TreeGrafter"/>
</dbReference>
<dbReference type="Proteomes" id="UP001383192">
    <property type="component" value="Unassembled WGS sequence"/>
</dbReference>
<evidence type="ECO:0000256" key="4">
    <source>
        <dbReference type="ARBA" id="ARBA00022737"/>
    </source>
</evidence>
<evidence type="ECO:0000256" key="9">
    <source>
        <dbReference type="ARBA" id="ARBA00034074"/>
    </source>
</evidence>
<dbReference type="InterPro" id="IPR000743">
    <property type="entry name" value="Glyco_hydro_28"/>
</dbReference>
<dbReference type="AlphaFoldDB" id="A0AAW0D0P9"/>
<protein>
    <recommendedName>
        <fullName evidence="2">endo-polygalacturonase</fullName>
        <ecNumber evidence="2">3.2.1.15</ecNumber>
    </recommendedName>
</protein>
<keyword evidence="8" id="KW-0961">Cell wall biogenesis/degradation</keyword>
<evidence type="ECO:0000256" key="5">
    <source>
        <dbReference type="ARBA" id="ARBA00022801"/>
    </source>
</evidence>
<keyword evidence="7 10" id="KW-0326">Glycosidase</keyword>
<keyword evidence="12" id="KW-1185">Reference proteome</keyword>
<gene>
    <name evidence="11" type="ORF">VNI00_007052</name>
</gene>
<dbReference type="EMBL" id="JAYKXP010000022">
    <property type="protein sequence ID" value="KAK7046057.1"/>
    <property type="molecule type" value="Genomic_DNA"/>
</dbReference>
<dbReference type="GO" id="GO:0045490">
    <property type="term" value="P:pectin catabolic process"/>
    <property type="evidence" value="ECO:0007669"/>
    <property type="project" value="TreeGrafter"/>
</dbReference>
<evidence type="ECO:0000256" key="7">
    <source>
        <dbReference type="ARBA" id="ARBA00023295"/>
    </source>
</evidence>
<evidence type="ECO:0000256" key="1">
    <source>
        <dbReference type="ARBA" id="ARBA00008834"/>
    </source>
</evidence>
<dbReference type="Gene3D" id="2.160.20.10">
    <property type="entry name" value="Single-stranded right-handed beta-helix, Pectin lyase-like"/>
    <property type="match status" value="2"/>
</dbReference>
<dbReference type="GO" id="GO:0004650">
    <property type="term" value="F:polygalacturonase activity"/>
    <property type="evidence" value="ECO:0007669"/>
    <property type="project" value="UniProtKB-EC"/>
</dbReference>
<dbReference type="SUPFAM" id="SSF51126">
    <property type="entry name" value="Pectin lyase-like"/>
    <property type="match status" value="1"/>
</dbReference>
<organism evidence="11 12">
    <name type="scientific">Paramarasmius palmivorus</name>
    <dbReference type="NCBI Taxonomy" id="297713"/>
    <lineage>
        <taxon>Eukaryota</taxon>
        <taxon>Fungi</taxon>
        <taxon>Dikarya</taxon>
        <taxon>Basidiomycota</taxon>
        <taxon>Agaricomycotina</taxon>
        <taxon>Agaricomycetes</taxon>
        <taxon>Agaricomycetidae</taxon>
        <taxon>Agaricales</taxon>
        <taxon>Marasmiineae</taxon>
        <taxon>Marasmiaceae</taxon>
        <taxon>Paramarasmius</taxon>
    </lineage>
</organism>
<keyword evidence="5 10" id="KW-0378">Hydrolase</keyword>
<evidence type="ECO:0000256" key="3">
    <source>
        <dbReference type="ARBA" id="ARBA00022729"/>
    </source>
</evidence>
<keyword evidence="6" id="KW-1015">Disulfide bond</keyword>
<accession>A0AAW0D0P9</accession>
<sequence length="332" mass="34808">MADVTDAIKCTEVNIESFEVPAGKTFELDLLQGTTVNMNGNITFGFSNWAGPLFLVSGKDITFNGNGYTFDGNGPAYWDGKGLNNGTTKPAPMMKIKISGIYQEVVVLNSPARAYSVDSSAPLLMTSLTVDNSAGDKPNNNSDGKAAGHNTDGFDVSASNLVISNSNVHNQVTPPVLLVNFLSAQYIVPRMTVWLLIKVLMSPLLATPAPEVMVSQSQQAFRIKTVKSATNSSVSGVHYSGNTATGCTKYGVIIDQSYPSTLGQPGNGVTISDIDFSGSKTNIVVGSDAERVAVNCGSGTCTGTWDWSELEVSGGKAGNITGFSGITGFSQT</sequence>
<proteinExistence type="inferred from homology"/>
<dbReference type="InterPro" id="IPR050434">
    <property type="entry name" value="Glycosyl_hydrlase_28"/>
</dbReference>
<dbReference type="InterPro" id="IPR011050">
    <property type="entry name" value="Pectin_lyase_fold/virulence"/>
</dbReference>
<keyword evidence="3" id="KW-0732">Signal</keyword>
<evidence type="ECO:0000256" key="8">
    <source>
        <dbReference type="ARBA" id="ARBA00023316"/>
    </source>
</evidence>
<comment type="similarity">
    <text evidence="1 10">Belongs to the glycosyl hydrolase 28 family.</text>
</comment>
<reference evidence="11 12" key="1">
    <citation type="submission" date="2024-01" db="EMBL/GenBank/DDBJ databases">
        <title>A draft genome for a cacao thread blight-causing isolate of Paramarasmius palmivorus.</title>
        <authorList>
            <person name="Baruah I.K."/>
            <person name="Bukari Y."/>
            <person name="Amoako-Attah I."/>
            <person name="Meinhardt L.W."/>
            <person name="Bailey B.A."/>
            <person name="Cohen S.P."/>
        </authorList>
    </citation>
    <scope>NUCLEOTIDE SEQUENCE [LARGE SCALE GENOMIC DNA]</scope>
    <source>
        <strain evidence="11 12">GH-12</strain>
    </source>
</reference>